<name>A0A0F8ZHZ5_9ZZZZ</name>
<proteinExistence type="predicted"/>
<comment type="caution">
    <text evidence="1">The sequence shown here is derived from an EMBL/GenBank/DDBJ whole genome shotgun (WGS) entry which is preliminary data.</text>
</comment>
<organism evidence="1">
    <name type="scientific">marine sediment metagenome</name>
    <dbReference type="NCBI Taxonomy" id="412755"/>
    <lineage>
        <taxon>unclassified sequences</taxon>
        <taxon>metagenomes</taxon>
        <taxon>ecological metagenomes</taxon>
    </lineage>
</organism>
<reference evidence="1" key="1">
    <citation type="journal article" date="2015" name="Nature">
        <title>Complex archaea that bridge the gap between prokaryotes and eukaryotes.</title>
        <authorList>
            <person name="Spang A."/>
            <person name="Saw J.H."/>
            <person name="Jorgensen S.L."/>
            <person name="Zaremba-Niedzwiedzka K."/>
            <person name="Martijn J."/>
            <person name="Lind A.E."/>
            <person name="van Eijk R."/>
            <person name="Schleper C."/>
            <person name="Guy L."/>
            <person name="Ettema T.J."/>
        </authorList>
    </citation>
    <scope>NUCLEOTIDE SEQUENCE</scope>
</reference>
<protein>
    <submittedName>
        <fullName evidence="1">Uncharacterized protein</fullName>
    </submittedName>
</protein>
<dbReference type="EMBL" id="LAZR01051199">
    <property type="protein sequence ID" value="KKK85675.1"/>
    <property type="molecule type" value="Genomic_DNA"/>
</dbReference>
<evidence type="ECO:0000313" key="1">
    <source>
        <dbReference type="EMBL" id="KKK85675.1"/>
    </source>
</evidence>
<feature type="non-terminal residue" evidence="1">
    <location>
        <position position="1"/>
    </location>
</feature>
<gene>
    <name evidence="1" type="ORF">LCGC14_2770900</name>
</gene>
<dbReference type="AlphaFoldDB" id="A0A0F8ZHZ5"/>
<sequence length="46" mass="5241">VSILSCMDEKKLAKILDLLQSEKALELTEKIRNKIKQKEKSKIKGA</sequence>
<accession>A0A0F8ZHZ5</accession>